<dbReference type="RefSeq" id="WP_204602968.1">
    <property type="nucleotide sequence ID" value="NZ_JBHSED010000074.1"/>
</dbReference>
<feature type="compositionally biased region" description="Basic and acidic residues" evidence="1">
    <location>
        <begin position="294"/>
        <end position="310"/>
    </location>
</feature>
<comment type="caution">
    <text evidence="2">The sequence shown here is derived from an EMBL/GenBank/DDBJ whole genome shotgun (WGS) entry which is preliminary data.</text>
</comment>
<dbReference type="PANTHER" id="PTHR35788:SF1">
    <property type="entry name" value="EXPORTED PROTEIN"/>
    <property type="match status" value="1"/>
</dbReference>
<evidence type="ECO:0000313" key="3">
    <source>
        <dbReference type="Proteomes" id="UP001595755"/>
    </source>
</evidence>
<proteinExistence type="predicted"/>
<protein>
    <submittedName>
        <fullName evidence="2">VanW family protein</fullName>
    </submittedName>
</protein>
<dbReference type="Pfam" id="PF04294">
    <property type="entry name" value="VanW"/>
    <property type="match status" value="1"/>
</dbReference>
<sequence length="310" mass="34249">MILSWIAGALLLVQSIAGPERLSLQVEGQEVADVARSELVFPLPGTPILNDEVLASLTRKVERLANRESVDAHLDARGAIIAEKSGYRLDRQAFLDGIYRFIFEGGNPSLALPRKVVFPRVDSELLSMLKEKAIGQYTTYYNSSNKSRSHNIDLAAKAINNRYVFPGETFSFNAVVGERTTEKGYKRAKVIVRGEISEGIGGGICQISSTLFNAVDRAGMKIVRRYSHSRNVSYVPPGRDATVSWQGPDFVFLNPYDQPILIRAFAYGGATTIVICSSEDIHNRPREVPSASKKLPEEVPADRNVHQITQ</sequence>
<feature type="region of interest" description="Disordered" evidence="1">
    <location>
        <begin position="284"/>
        <end position="310"/>
    </location>
</feature>
<dbReference type="InterPro" id="IPR052913">
    <property type="entry name" value="Glycopeptide_resist_protein"/>
</dbReference>
<dbReference type="EMBL" id="JBHSED010000074">
    <property type="protein sequence ID" value="MFC4307226.1"/>
    <property type="molecule type" value="Genomic_DNA"/>
</dbReference>
<reference evidence="3" key="1">
    <citation type="journal article" date="2019" name="Int. J. Syst. Evol. Microbiol.">
        <title>The Global Catalogue of Microorganisms (GCM) 10K type strain sequencing project: providing services to taxonomists for standard genome sequencing and annotation.</title>
        <authorList>
            <consortium name="The Broad Institute Genomics Platform"/>
            <consortium name="The Broad Institute Genome Sequencing Center for Infectious Disease"/>
            <person name="Wu L."/>
            <person name="Ma J."/>
        </authorList>
    </citation>
    <scope>NUCLEOTIDE SEQUENCE [LARGE SCALE GENOMIC DNA]</scope>
    <source>
        <strain evidence="3">CGMCC 4.1641</strain>
    </source>
</reference>
<name>A0ABV8SHZ2_9BACL</name>
<evidence type="ECO:0000313" key="2">
    <source>
        <dbReference type="EMBL" id="MFC4307226.1"/>
    </source>
</evidence>
<dbReference type="PANTHER" id="PTHR35788">
    <property type="entry name" value="EXPORTED PROTEIN-RELATED"/>
    <property type="match status" value="1"/>
</dbReference>
<evidence type="ECO:0000256" key="1">
    <source>
        <dbReference type="SAM" id="MobiDB-lite"/>
    </source>
</evidence>
<organism evidence="2 3">
    <name type="scientific">Cohnella boryungensis</name>
    <dbReference type="NCBI Taxonomy" id="768479"/>
    <lineage>
        <taxon>Bacteria</taxon>
        <taxon>Bacillati</taxon>
        <taxon>Bacillota</taxon>
        <taxon>Bacilli</taxon>
        <taxon>Bacillales</taxon>
        <taxon>Paenibacillaceae</taxon>
        <taxon>Cohnella</taxon>
    </lineage>
</organism>
<gene>
    <name evidence="2" type="ORF">ACFO1S_27760</name>
</gene>
<dbReference type="InterPro" id="IPR007391">
    <property type="entry name" value="Vancomycin_resist_VanW"/>
</dbReference>
<dbReference type="Proteomes" id="UP001595755">
    <property type="component" value="Unassembled WGS sequence"/>
</dbReference>
<keyword evidence="3" id="KW-1185">Reference proteome</keyword>
<accession>A0ABV8SHZ2</accession>